<dbReference type="InterPro" id="IPR045002">
    <property type="entry name" value="Ech1-like"/>
</dbReference>
<dbReference type="EC" id="5.3.3.-" evidence="6"/>
<evidence type="ECO:0000256" key="5">
    <source>
        <dbReference type="ARBA" id="ARBA00023235"/>
    </source>
</evidence>
<sequence length="282" mass="30800">MYECFDVEITDKVGHIKMNRPEKANSMIAEFWNELPMIVDEMSASGSVRAVVLSSEGKHFCSGMDLSVFTASGSDVAPSGGDGKHPSRRGERFRSTALKLQDSFNALERSRMPILCAIQGACVGGGIDMVSAADLRYADATAFFSIAEINIGMTADVGTLQRMPRLVPEGIVRELAYTGRKWSVDEALAAGFVNKVYDDHASMIEGVHEIAAEIASKSPMAIWGTKKSMQYSQEHTIADGLEYIANWNASMFDTDDMAEAFTAKLEQRAANFPDLYPQSRGL</sequence>
<evidence type="ECO:0000256" key="1">
    <source>
        <dbReference type="ARBA" id="ARBA00005005"/>
    </source>
</evidence>
<comment type="pathway">
    <text evidence="1">Lipid metabolism; fatty acid beta-oxidation.</text>
</comment>
<keyword evidence="5 6" id="KW-0413">Isomerase</keyword>
<dbReference type="EMBL" id="AP012057">
    <property type="protein sequence ID" value="BAN00410.1"/>
    <property type="molecule type" value="Genomic_DNA"/>
</dbReference>
<evidence type="ECO:0000256" key="4">
    <source>
        <dbReference type="ARBA" id="ARBA00023098"/>
    </source>
</evidence>
<evidence type="ECO:0000313" key="7">
    <source>
        <dbReference type="Proteomes" id="UP000011863"/>
    </source>
</evidence>
<dbReference type="SUPFAM" id="SSF52096">
    <property type="entry name" value="ClpP/crotonase"/>
    <property type="match status" value="1"/>
</dbReference>
<dbReference type="RefSeq" id="WP_015439658.1">
    <property type="nucleotide sequence ID" value="NC_020520.1"/>
</dbReference>
<gene>
    <name evidence="6" type="ORF">YM304_00960</name>
</gene>
<dbReference type="KEGG" id="aym:YM304_00960"/>
<keyword evidence="4" id="KW-0443">Lipid metabolism</keyword>
<protein>
    <submittedName>
        <fullName evidence="6">Putative enoyl-CoA isomerase</fullName>
        <ecNumber evidence="6">5.3.3.-</ecNumber>
    </submittedName>
</protein>
<name>A0A6C7DZY6_ILUCY</name>
<dbReference type="InterPro" id="IPR001753">
    <property type="entry name" value="Enoyl-CoA_hydra/iso"/>
</dbReference>
<proteinExistence type="inferred from homology"/>
<dbReference type="PANTHER" id="PTHR43149:SF1">
    <property type="entry name" value="DELTA(3,5)-DELTA(2,4)-DIENOYL-COA ISOMERASE, MITOCHONDRIAL"/>
    <property type="match status" value="1"/>
</dbReference>
<dbReference type="GO" id="GO:0016853">
    <property type="term" value="F:isomerase activity"/>
    <property type="evidence" value="ECO:0007669"/>
    <property type="project" value="UniProtKB-KW"/>
</dbReference>
<dbReference type="FunFam" id="1.10.12.10:FF:000004">
    <property type="entry name" value="Delta3,5-delta2,4-dienoyl-CoA isomerase"/>
    <property type="match status" value="1"/>
</dbReference>
<dbReference type="OrthoDB" id="4608673at2"/>
<dbReference type="CDD" id="cd06558">
    <property type="entry name" value="crotonase-like"/>
    <property type="match status" value="1"/>
</dbReference>
<evidence type="ECO:0000256" key="3">
    <source>
        <dbReference type="ARBA" id="ARBA00022832"/>
    </source>
</evidence>
<organism evidence="6 7">
    <name type="scientific">Ilumatobacter coccineus (strain NBRC 103263 / KCTC 29153 / YM16-304)</name>
    <dbReference type="NCBI Taxonomy" id="1313172"/>
    <lineage>
        <taxon>Bacteria</taxon>
        <taxon>Bacillati</taxon>
        <taxon>Actinomycetota</taxon>
        <taxon>Acidimicrobiia</taxon>
        <taxon>Acidimicrobiales</taxon>
        <taxon>Ilumatobacteraceae</taxon>
        <taxon>Ilumatobacter</taxon>
    </lineage>
</organism>
<dbReference type="Pfam" id="PF00378">
    <property type="entry name" value="ECH_1"/>
    <property type="match status" value="1"/>
</dbReference>
<dbReference type="Proteomes" id="UP000011863">
    <property type="component" value="Chromosome"/>
</dbReference>
<dbReference type="AlphaFoldDB" id="A0A6C7DZY6"/>
<dbReference type="UniPathway" id="UPA00659"/>
<dbReference type="PANTHER" id="PTHR43149">
    <property type="entry name" value="ENOYL-COA HYDRATASE"/>
    <property type="match status" value="1"/>
</dbReference>
<dbReference type="GO" id="GO:0006635">
    <property type="term" value="P:fatty acid beta-oxidation"/>
    <property type="evidence" value="ECO:0007669"/>
    <property type="project" value="UniProtKB-UniPathway"/>
</dbReference>
<dbReference type="Gene3D" id="1.10.12.10">
    <property type="entry name" value="Lyase 2-enoyl-coa Hydratase, Chain A, domain 2"/>
    <property type="match status" value="1"/>
</dbReference>
<dbReference type="InterPro" id="IPR014748">
    <property type="entry name" value="Enoyl-CoA_hydra_C"/>
</dbReference>
<comment type="similarity">
    <text evidence="2">Belongs to the enoyl-CoA hydratase/isomerase family.</text>
</comment>
<dbReference type="InterPro" id="IPR029045">
    <property type="entry name" value="ClpP/crotonase-like_dom_sf"/>
</dbReference>
<evidence type="ECO:0000256" key="2">
    <source>
        <dbReference type="ARBA" id="ARBA00005254"/>
    </source>
</evidence>
<reference evidence="6 7" key="1">
    <citation type="journal article" date="2013" name="Int. J. Syst. Evol. Microbiol.">
        <title>Ilumatobacter nonamiense sp. nov. and Ilumatobacter coccineum sp. nov., isolated from seashore sand.</title>
        <authorList>
            <person name="Matsumoto A."/>
            <person name="Kasai H."/>
            <person name="Matsuo Y."/>
            <person name="Shizuri Y."/>
            <person name="Ichikawa N."/>
            <person name="Fujita N."/>
            <person name="Omura S."/>
            <person name="Takahashi Y."/>
        </authorList>
    </citation>
    <scope>NUCLEOTIDE SEQUENCE [LARGE SCALE GENOMIC DNA]</scope>
    <source>
        <strain evidence="7">NBRC 103263 / KCTC 29153 / YM16-304</strain>
    </source>
</reference>
<keyword evidence="3" id="KW-0276">Fatty acid metabolism</keyword>
<keyword evidence="7" id="KW-1185">Reference proteome</keyword>
<dbReference type="Gene3D" id="3.90.226.10">
    <property type="entry name" value="2-enoyl-CoA Hydratase, Chain A, domain 1"/>
    <property type="match status" value="1"/>
</dbReference>
<dbReference type="NCBIfam" id="NF004794">
    <property type="entry name" value="PRK06142.1"/>
    <property type="match status" value="1"/>
</dbReference>
<evidence type="ECO:0000313" key="6">
    <source>
        <dbReference type="EMBL" id="BAN00410.1"/>
    </source>
</evidence>
<accession>A0A6C7DZY6</accession>